<sequence length="350" mass="39237">MQNLHAGQTPADERRLLADSIVLRNSQGMRIELTALGATWLSCRLPLRDHEQREVLLGVDSEQDLLSQQAYLGMTIGPYANRIANASFALEGNQYSLHANEHGNCLHSGDEAFHTRRWDVSGQKDNQVRFSLVSPDGDSGFPGRLQVSVTYTVTEENQVRIEYHAISDQPTPVSLTSHAYFNLQGADKGHSCLDHRLWLDADEFLPIHDNGIPLGALQDVSGTGFDFRQAKQIRRDLMQDQQQMAVQGYDHAYLFRANRDVLQPVATLTAPDEQVRMHVTTTMPAIQLYTGNWLKGTPGRHGKVCSGYAGVALETQFLPDSPNHPEWAQPSCILRPGQDYHHTTCYQFEF</sequence>
<dbReference type="CDD" id="cd09019">
    <property type="entry name" value="galactose_mutarotase_like"/>
    <property type="match status" value="1"/>
</dbReference>
<dbReference type="PIRSF" id="PIRSF005096">
    <property type="entry name" value="GALM"/>
    <property type="match status" value="1"/>
</dbReference>
<keyword evidence="12" id="KW-1185">Reference proteome</keyword>
<dbReference type="GO" id="GO:0004034">
    <property type="term" value="F:aldose 1-epimerase activity"/>
    <property type="evidence" value="ECO:0007669"/>
    <property type="project" value="UniProtKB-EC"/>
</dbReference>
<dbReference type="UniPathway" id="UPA00242"/>
<keyword evidence="3 5" id="KW-0413">Isomerase</keyword>
<dbReference type="EC" id="5.1.3.3" evidence="5"/>
<gene>
    <name evidence="10" type="primary">galM</name>
    <name evidence="9" type="ORF">SBX37_17925</name>
    <name evidence="10" type="ORF">VIM7927_02307</name>
</gene>
<dbReference type="SUPFAM" id="SSF74650">
    <property type="entry name" value="Galactose mutarotase-like"/>
    <property type="match status" value="1"/>
</dbReference>
<dbReference type="EMBL" id="JAWRCO010000002">
    <property type="protein sequence ID" value="MDW6004739.1"/>
    <property type="molecule type" value="Genomic_DNA"/>
</dbReference>
<dbReference type="GO" id="GO:0033499">
    <property type="term" value="P:galactose catabolic process via UDP-galactose, Leloir pathway"/>
    <property type="evidence" value="ECO:0007669"/>
    <property type="project" value="TreeGrafter"/>
</dbReference>
<evidence type="ECO:0000256" key="3">
    <source>
        <dbReference type="ARBA" id="ARBA00023235"/>
    </source>
</evidence>
<evidence type="ECO:0000313" key="10">
    <source>
        <dbReference type="EMBL" id="SMS01030.1"/>
    </source>
</evidence>
<evidence type="ECO:0000256" key="8">
    <source>
        <dbReference type="PIRSR" id="PIRSR005096-3"/>
    </source>
</evidence>
<dbReference type="GO" id="GO:0006006">
    <property type="term" value="P:glucose metabolic process"/>
    <property type="evidence" value="ECO:0007669"/>
    <property type="project" value="TreeGrafter"/>
</dbReference>
<dbReference type="InterPro" id="IPR047215">
    <property type="entry name" value="Galactose_mutarotase-like"/>
</dbReference>
<evidence type="ECO:0000256" key="1">
    <source>
        <dbReference type="ARBA" id="ARBA00005028"/>
    </source>
</evidence>
<dbReference type="Gene3D" id="2.70.98.10">
    <property type="match status" value="1"/>
</dbReference>
<dbReference type="OrthoDB" id="9779408at2"/>
<dbReference type="EMBL" id="FXXI01000003">
    <property type="protein sequence ID" value="SMS01030.1"/>
    <property type="molecule type" value="Genomic_DNA"/>
</dbReference>
<protein>
    <recommendedName>
        <fullName evidence="5">Aldose 1-epimerase</fullName>
        <ecNumber evidence="5">5.1.3.3</ecNumber>
    </recommendedName>
</protein>
<evidence type="ECO:0000256" key="7">
    <source>
        <dbReference type="PIRSR" id="PIRSR005096-2"/>
    </source>
</evidence>
<feature type="binding site" evidence="8">
    <location>
        <begin position="178"/>
        <end position="180"/>
    </location>
    <ligand>
        <name>beta-D-galactose</name>
        <dbReference type="ChEBI" id="CHEBI:27667"/>
    </ligand>
</feature>
<dbReference type="PANTHER" id="PTHR10091:SF0">
    <property type="entry name" value="GALACTOSE MUTAROTASE"/>
    <property type="match status" value="1"/>
</dbReference>
<dbReference type="NCBIfam" id="TIGR02636">
    <property type="entry name" value="galM_Leloir"/>
    <property type="match status" value="1"/>
</dbReference>
<dbReference type="InterPro" id="IPR013458">
    <property type="entry name" value="Ald_epimerase_bac"/>
</dbReference>
<evidence type="ECO:0000313" key="12">
    <source>
        <dbReference type="Proteomes" id="UP001283366"/>
    </source>
</evidence>
<organism evidence="10 11">
    <name type="scientific">Vibrio mangrovi</name>
    <dbReference type="NCBI Taxonomy" id="474394"/>
    <lineage>
        <taxon>Bacteria</taxon>
        <taxon>Pseudomonadati</taxon>
        <taxon>Pseudomonadota</taxon>
        <taxon>Gammaproteobacteria</taxon>
        <taxon>Vibrionales</taxon>
        <taxon>Vibrionaceae</taxon>
        <taxon>Vibrio</taxon>
    </lineage>
</organism>
<dbReference type="Proteomes" id="UP001283366">
    <property type="component" value="Unassembled WGS sequence"/>
</dbReference>
<evidence type="ECO:0000313" key="9">
    <source>
        <dbReference type="EMBL" id="MDW6004739.1"/>
    </source>
</evidence>
<evidence type="ECO:0000256" key="5">
    <source>
        <dbReference type="PIRNR" id="PIRNR005096"/>
    </source>
</evidence>
<dbReference type="InterPro" id="IPR011013">
    <property type="entry name" value="Gal_mutarotase_sf_dom"/>
</dbReference>
<evidence type="ECO:0000256" key="4">
    <source>
        <dbReference type="ARBA" id="ARBA00023277"/>
    </source>
</evidence>
<name>A0A1Y6IW29_9VIBR</name>
<dbReference type="NCBIfam" id="NF008277">
    <property type="entry name" value="PRK11055.1"/>
    <property type="match status" value="1"/>
</dbReference>
<dbReference type="PANTHER" id="PTHR10091">
    <property type="entry name" value="ALDOSE-1-EPIMERASE"/>
    <property type="match status" value="1"/>
</dbReference>
<dbReference type="InterPro" id="IPR014718">
    <property type="entry name" value="GH-type_carb-bd"/>
</dbReference>
<evidence type="ECO:0000313" key="11">
    <source>
        <dbReference type="Proteomes" id="UP000196125"/>
    </source>
</evidence>
<reference evidence="9 12" key="2">
    <citation type="submission" date="2023-11" db="EMBL/GenBank/DDBJ databases">
        <title>Plant-associative lifestyle of Vibrio porteresiae and its evolutionary dynamics.</title>
        <authorList>
            <person name="Rameshkumar N."/>
            <person name="Kirti K."/>
        </authorList>
    </citation>
    <scope>NUCLEOTIDE SEQUENCE [LARGE SCALE GENOMIC DNA]</scope>
    <source>
        <strain evidence="9 12">MSSRF38</strain>
    </source>
</reference>
<keyword evidence="4 5" id="KW-0119">Carbohydrate metabolism</keyword>
<dbReference type="AlphaFoldDB" id="A0A1Y6IW29"/>
<feature type="active site" description="Proton donor" evidence="6">
    <location>
        <position position="178"/>
    </location>
</feature>
<feature type="binding site" evidence="8">
    <location>
        <begin position="81"/>
        <end position="82"/>
    </location>
    <ligand>
        <name>beta-D-galactose</name>
        <dbReference type="ChEBI" id="CHEBI:27667"/>
    </ligand>
</feature>
<dbReference type="RefSeq" id="WP_087481068.1">
    <property type="nucleotide sequence ID" value="NZ_AP024884.1"/>
</dbReference>
<accession>A0A1Y6IW29</accession>
<dbReference type="GO" id="GO:0030246">
    <property type="term" value="F:carbohydrate binding"/>
    <property type="evidence" value="ECO:0007669"/>
    <property type="project" value="InterPro"/>
</dbReference>
<comment type="pathway">
    <text evidence="1 5">Carbohydrate metabolism; hexose metabolism.</text>
</comment>
<feature type="active site" description="Proton acceptor" evidence="6">
    <location>
        <position position="314"/>
    </location>
</feature>
<dbReference type="GO" id="GO:0005737">
    <property type="term" value="C:cytoplasm"/>
    <property type="evidence" value="ECO:0007669"/>
    <property type="project" value="TreeGrafter"/>
</dbReference>
<dbReference type="Proteomes" id="UP000196125">
    <property type="component" value="Unassembled WGS sequence"/>
</dbReference>
<feature type="binding site" evidence="7">
    <location>
        <position position="250"/>
    </location>
    <ligand>
        <name>beta-D-galactose</name>
        <dbReference type="ChEBI" id="CHEBI:27667"/>
    </ligand>
</feature>
<comment type="similarity">
    <text evidence="2 5">Belongs to the aldose epimerase family.</text>
</comment>
<reference evidence="10 11" key="1">
    <citation type="submission" date="2017-05" db="EMBL/GenBank/DDBJ databases">
        <authorList>
            <person name="Song R."/>
            <person name="Chenine A.L."/>
            <person name="Ruprecht R.M."/>
        </authorList>
    </citation>
    <scope>NUCLEOTIDE SEQUENCE [LARGE SCALE GENOMIC DNA]</scope>
    <source>
        <strain evidence="10 11">CECT 7927</strain>
    </source>
</reference>
<comment type="catalytic activity">
    <reaction evidence="5">
        <text>alpha-D-glucose = beta-D-glucose</text>
        <dbReference type="Rhea" id="RHEA:10264"/>
        <dbReference type="ChEBI" id="CHEBI:15903"/>
        <dbReference type="ChEBI" id="CHEBI:17925"/>
        <dbReference type="EC" id="5.1.3.3"/>
    </reaction>
</comment>
<proteinExistence type="inferred from homology"/>
<dbReference type="InterPro" id="IPR015443">
    <property type="entry name" value="Aldose_1-epimerase"/>
</dbReference>
<evidence type="ECO:0000256" key="2">
    <source>
        <dbReference type="ARBA" id="ARBA00006206"/>
    </source>
</evidence>
<dbReference type="Pfam" id="PF01263">
    <property type="entry name" value="Aldose_epim"/>
    <property type="match status" value="1"/>
</dbReference>
<evidence type="ECO:0000256" key="6">
    <source>
        <dbReference type="PIRSR" id="PIRSR005096-1"/>
    </source>
</evidence>
<dbReference type="InterPro" id="IPR008183">
    <property type="entry name" value="Aldose_1/G6P_1-epimerase"/>
</dbReference>